<dbReference type="SUPFAM" id="SSF51717">
    <property type="entry name" value="Dihydropteroate synthetase-like"/>
    <property type="match status" value="1"/>
</dbReference>
<sequence>MPDRWIEPLGLLTGPAAAAAMEAGLALPLQGGPTAFALVRLVGRGGECLVSATAIPPPWHGLVPPLIEAPPPFAGLVPRFGCGAPLVMGVVNVTPDSVSGDGLLAAGLAGEALVAAALAQGQAMLAAGADILDIGGESTRPGAAPVTPEEECRRILPVIRALAPLAPLSVDTRNALTMREALAAGARIVNDISALRHDPGAARVVAEAGAPLILMHMLGDDPRRMQDDPRYADVTLEVADFLAERLAAVEAAGIPRHRIALDPGLGFGKLLEHNLALLHRLPLLAGLGCPLLVGASRKRSIGRLSGAMEGGRARMPGSVAAALFAAARGAAILRVHDVAETVQALRVQQAALSGDTPADRR</sequence>
<evidence type="ECO:0000256" key="3">
    <source>
        <dbReference type="ARBA" id="ARBA00004763"/>
    </source>
</evidence>
<reference evidence="10 11" key="1">
    <citation type="submission" date="2021-01" db="EMBL/GenBank/DDBJ databases">
        <title>Belnapia mucosa sp. nov. and Belnapia arida sp. nov., isolated from the Tabernas Desert (Almeria, Spain).</title>
        <authorList>
            <person name="Molina-Menor E."/>
            <person name="Vidal-Verdu A."/>
            <person name="Calonge A."/>
            <person name="Satari L."/>
            <person name="Pereto J."/>
            <person name="Porcar M."/>
        </authorList>
    </citation>
    <scope>NUCLEOTIDE SEQUENCE [LARGE SCALE GENOMIC DNA]</scope>
    <source>
        <strain evidence="10 11">T18</strain>
    </source>
</reference>
<comment type="pathway">
    <text evidence="3">Cofactor biosynthesis; tetrahydrofolate biosynthesis; 7,8-dihydrofolate from 2-amino-4-hydroxy-6-hydroxymethyl-7,8-dihydropteridine diphosphate and 4-aminobenzoate: step 1/2.</text>
</comment>
<evidence type="ECO:0000256" key="8">
    <source>
        <dbReference type="ARBA" id="ARBA00022909"/>
    </source>
</evidence>
<keyword evidence="6" id="KW-0479">Metal-binding</keyword>
<dbReference type="PANTHER" id="PTHR20941">
    <property type="entry name" value="FOLATE SYNTHESIS PROTEINS"/>
    <property type="match status" value="1"/>
</dbReference>
<dbReference type="CDD" id="cd00739">
    <property type="entry name" value="DHPS"/>
    <property type="match status" value="1"/>
</dbReference>
<comment type="caution">
    <text evidence="10">The sequence shown here is derived from an EMBL/GenBank/DDBJ whole genome shotgun (WGS) entry which is preliminary data.</text>
</comment>
<keyword evidence="7" id="KW-0460">Magnesium</keyword>
<dbReference type="PANTHER" id="PTHR20941:SF1">
    <property type="entry name" value="FOLIC ACID SYNTHESIS PROTEIN FOL1"/>
    <property type="match status" value="1"/>
</dbReference>
<organism evidence="10 11">
    <name type="scientific">Belnapia arida</name>
    <dbReference type="NCBI Taxonomy" id="2804533"/>
    <lineage>
        <taxon>Bacteria</taxon>
        <taxon>Pseudomonadati</taxon>
        <taxon>Pseudomonadota</taxon>
        <taxon>Alphaproteobacteria</taxon>
        <taxon>Acetobacterales</taxon>
        <taxon>Roseomonadaceae</taxon>
        <taxon>Belnapia</taxon>
    </lineage>
</organism>
<evidence type="ECO:0000313" key="11">
    <source>
        <dbReference type="Proteomes" id="UP000660885"/>
    </source>
</evidence>
<evidence type="ECO:0000259" key="9">
    <source>
        <dbReference type="PROSITE" id="PS50972"/>
    </source>
</evidence>
<dbReference type="InterPro" id="IPR000489">
    <property type="entry name" value="Pterin-binding_dom"/>
</dbReference>
<dbReference type="PROSITE" id="PS50972">
    <property type="entry name" value="PTERIN_BINDING"/>
    <property type="match status" value="1"/>
</dbReference>
<protein>
    <recommendedName>
        <fullName evidence="4">dihydropteroate synthase</fullName>
        <ecNumber evidence="4">2.5.1.15</ecNumber>
    </recommendedName>
</protein>
<dbReference type="EMBL" id="JAETWB010000003">
    <property type="protein sequence ID" value="MBL6078554.1"/>
    <property type="molecule type" value="Genomic_DNA"/>
</dbReference>
<evidence type="ECO:0000256" key="5">
    <source>
        <dbReference type="ARBA" id="ARBA00022679"/>
    </source>
</evidence>
<dbReference type="NCBIfam" id="TIGR01496">
    <property type="entry name" value="DHPS"/>
    <property type="match status" value="1"/>
</dbReference>
<evidence type="ECO:0000256" key="2">
    <source>
        <dbReference type="ARBA" id="ARBA00001946"/>
    </source>
</evidence>
<evidence type="ECO:0000256" key="7">
    <source>
        <dbReference type="ARBA" id="ARBA00022842"/>
    </source>
</evidence>
<dbReference type="GO" id="GO:0004156">
    <property type="term" value="F:dihydropteroate synthase activity"/>
    <property type="evidence" value="ECO:0007669"/>
    <property type="project" value="UniProtKB-EC"/>
</dbReference>
<evidence type="ECO:0000256" key="1">
    <source>
        <dbReference type="ARBA" id="ARBA00000012"/>
    </source>
</evidence>
<evidence type="ECO:0000313" key="10">
    <source>
        <dbReference type="EMBL" id="MBL6078554.1"/>
    </source>
</evidence>
<dbReference type="PROSITE" id="PS00793">
    <property type="entry name" value="DHPS_2"/>
    <property type="match status" value="1"/>
</dbReference>
<dbReference type="EC" id="2.5.1.15" evidence="4"/>
<evidence type="ECO:0000256" key="6">
    <source>
        <dbReference type="ARBA" id="ARBA00022723"/>
    </source>
</evidence>
<feature type="domain" description="Pterin-binding" evidence="9">
    <location>
        <begin position="85"/>
        <end position="346"/>
    </location>
</feature>
<gene>
    <name evidence="10" type="primary">folP</name>
    <name evidence="10" type="ORF">JMJ56_11100</name>
</gene>
<dbReference type="InterPro" id="IPR006390">
    <property type="entry name" value="DHP_synth_dom"/>
</dbReference>
<dbReference type="InterPro" id="IPR011005">
    <property type="entry name" value="Dihydropteroate_synth-like_sf"/>
</dbReference>
<name>A0ABS1U1J7_9PROT</name>
<keyword evidence="5 10" id="KW-0808">Transferase</keyword>
<dbReference type="Proteomes" id="UP000660885">
    <property type="component" value="Unassembled WGS sequence"/>
</dbReference>
<dbReference type="Pfam" id="PF00809">
    <property type="entry name" value="Pterin_bind"/>
    <property type="match status" value="1"/>
</dbReference>
<dbReference type="RefSeq" id="WP_202831667.1">
    <property type="nucleotide sequence ID" value="NZ_JAETWB010000003.1"/>
</dbReference>
<accession>A0ABS1U1J7</accession>
<dbReference type="InterPro" id="IPR045031">
    <property type="entry name" value="DHP_synth-like"/>
</dbReference>
<dbReference type="Gene3D" id="3.20.20.20">
    <property type="entry name" value="Dihydropteroate synthase-like"/>
    <property type="match status" value="1"/>
</dbReference>
<keyword evidence="11" id="KW-1185">Reference proteome</keyword>
<evidence type="ECO:0000256" key="4">
    <source>
        <dbReference type="ARBA" id="ARBA00012458"/>
    </source>
</evidence>
<comment type="catalytic activity">
    <reaction evidence="1">
        <text>(7,8-dihydropterin-6-yl)methyl diphosphate + 4-aminobenzoate = 7,8-dihydropteroate + diphosphate</text>
        <dbReference type="Rhea" id="RHEA:19949"/>
        <dbReference type="ChEBI" id="CHEBI:17836"/>
        <dbReference type="ChEBI" id="CHEBI:17839"/>
        <dbReference type="ChEBI" id="CHEBI:33019"/>
        <dbReference type="ChEBI" id="CHEBI:72950"/>
        <dbReference type="EC" id="2.5.1.15"/>
    </reaction>
</comment>
<keyword evidence="8" id="KW-0289">Folate biosynthesis</keyword>
<comment type="cofactor">
    <cofactor evidence="2">
        <name>Mg(2+)</name>
        <dbReference type="ChEBI" id="CHEBI:18420"/>
    </cofactor>
</comment>
<proteinExistence type="predicted"/>